<dbReference type="InterPro" id="IPR003646">
    <property type="entry name" value="SH3-like_bac-type"/>
</dbReference>
<proteinExistence type="predicted"/>
<dbReference type="Pfam" id="PF08239">
    <property type="entry name" value="SH3_3"/>
    <property type="match status" value="1"/>
</dbReference>
<dbReference type="RefSeq" id="WP_012476696.1">
    <property type="nucleotide sequence ID" value="NC_010843.1"/>
</dbReference>
<dbReference type="STRING" id="456481.LEPBI_II0226"/>
<dbReference type="Proteomes" id="UP000001847">
    <property type="component" value="Chromosome II"/>
</dbReference>
<dbReference type="EMBL" id="CP000787">
    <property type="protein sequence ID" value="ABZ99759.1"/>
    <property type="molecule type" value="Genomic_DNA"/>
</dbReference>
<dbReference type="BioCyc" id="LBIF456481:LEPBI_RS18160-MONOMER"/>
<dbReference type="AlphaFoldDB" id="B0SU75"/>
<dbReference type="Gene3D" id="2.30.30.40">
    <property type="entry name" value="SH3 Domains"/>
    <property type="match status" value="1"/>
</dbReference>
<dbReference type="OrthoDB" id="346278at2"/>
<feature type="domain" description="SH3b" evidence="1">
    <location>
        <begin position="26"/>
        <end position="100"/>
    </location>
</feature>
<evidence type="ECO:0000259" key="1">
    <source>
        <dbReference type="PROSITE" id="PS51781"/>
    </source>
</evidence>
<gene>
    <name evidence="2" type="ordered locus">LEPBI_II0226</name>
</gene>
<dbReference type="KEGG" id="lbi:LEPBI_II0226"/>
<evidence type="ECO:0000313" key="2">
    <source>
        <dbReference type="EMBL" id="ABZ99759.1"/>
    </source>
</evidence>
<reference evidence="2 3" key="1">
    <citation type="journal article" date="2008" name="PLoS ONE">
        <title>Genome sequence of the saprophyte Leptospira biflexa provides insights into the evolution of Leptospira and the pathogenesis of leptospirosis.</title>
        <authorList>
            <person name="Picardeau M."/>
            <person name="Bulach D.M."/>
            <person name="Bouchier C."/>
            <person name="Zuerner R.L."/>
            <person name="Zidane N."/>
            <person name="Wilson P.J."/>
            <person name="Creno S."/>
            <person name="Kuczek E.S."/>
            <person name="Bommezzadri S."/>
            <person name="Davis J.C."/>
            <person name="McGrath A."/>
            <person name="Johnson M.J."/>
            <person name="Boursaux-Eude C."/>
            <person name="Seemann T."/>
            <person name="Rouy Z."/>
            <person name="Coppel R.L."/>
            <person name="Rood J.I."/>
            <person name="Lajus A."/>
            <person name="Davies J.K."/>
            <person name="Medigue C."/>
            <person name="Adler B."/>
        </authorList>
    </citation>
    <scope>NUCLEOTIDE SEQUENCE [LARGE SCALE GENOMIC DNA]</scope>
    <source>
        <strain evidence="3">Patoc 1 / ATCC 23582 / Paris</strain>
    </source>
</reference>
<organism evidence="2 3">
    <name type="scientific">Leptospira biflexa serovar Patoc (strain Patoc 1 / ATCC 23582 / Paris)</name>
    <dbReference type="NCBI Taxonomy" id="456481"/>
    <lineage>
        <taxon>Bacteria</taxon>
        <taxon>Pseudomonadati</taxon>
        <taxon>Spirochaetota</taxon>
        <taxon>Spirochaetia</taxon>
        <taxon>Leptospirales</taxon>
        <taxon>Leptospiraceae</taxon>
        <taxon>Leptospira</taxon>
    </lineage>
</organism>
<sequence length="258" mass="28399">MKHSNQVHLLFIMMLIFFLQTQSLLAIDLYVNAVGGLRMRIAADPSAKIMMTIPDGEKVSVLESKGQYPEIVAGREGNWTKVSYQSKEGWVFSGFLSSSMGACISDSQMMEMESVFNLPKLADSGDFYGGTILFRPDGTAKMEASGLRVGLTLEMTWVTIKNGIQLQGTWGISDDTLRQECSFGCQGTDDPNCHKDCIKSTSNKGYSGILTYLLTGPDKGKRTLSNPTYKTLTGPKQTHLDFRATMVSGAEDCIREKK</sequence>
<name>B0SU75_LEPBP</name>
<accession>B0SU75</accession>
<dbReference type="PROSITE" id="PS51781">
    <property type="entry name" value="SH3B"/>
    <property type="match status" value="1"/>
</dbReference>
<keyword evidence="3" id="KW-1185">Reference proteome</keyword>
<protein>
    <recommendedName>
        <fullName evidence="1">SH3b domain-containing protein</fullName>
    </recommendedName>
</protein>
<evidence type="ECO:0000313" key="3">
    <source>
        <dbReference type="Proteomes" id="UP000001847"/>
    </source>
</evidence>
<dbReference type="HOGENOM" id="CLU_1076870_0_0_12"/>